<dbReference type="Pfam" id="PF00581">
    <property type="entry name" value="Rhodanese"/>
    <property type="match status" value="1"/>
</dbReference>
<dbReference type="GO" id="GO:0004792">
    <property type="term" value="F:thiosulfate-cyanide sulfurtransferase activity"/>
    <property type="evidence" value="ECO:0007669"/>
    <property type="project" value="InterPro"/>
</dbReference>
<accession>A0A940P9A8</accession>
<dbReference type="PANTHER" id="PTHR43031:SF17">
    <property type="entry name" value="SULFURTRANSFERASE YTWF-RELATED"/>
    <property type="match status" value="1"/>
</dbReference>
<name>A0A940P9A8_9ENTE</name>
<evidence type="ECO:0000259" key="1">
    <source>
        <dbReference type="PROSITE" id="PS50206"/>
    </source>
</evidence>
<feature type="domain" description="Rhodanese" evidence="1">
    <location>
        <begin position="19"/>
        <end position="100"/>
    </location>
</feature>
<dbReference type="RefSeq" id="WP_209531213.1">
    <property type="nucleotide sequence ID" value="NZ_JAEEGA010000016.1"/>
</dbReference>
<dbReference type="SUPFAM" id="SSF52821">
    <property type="entry name" value="Rhodanese/Cell cycle control phosphatase"/>
    <property type="match status" value="1"/>
</dbReference>
<evidence type="ECO:0000313" key="2">
    <source>
        <dbReference type="EMBL" id="MBP1043400.1"/>
    </source>
</evidence>
<sequence>MFLFNKVATISSAELATQLSQKPVIIDVREKDEFAGGHIPGAQNIPLGELERFNGQADKVYLVCQSGMRSKQGAALLNSKGYEAINLKHGMIGWNGPIQR</sequence>
<dbReference type="AlphaFoldDB" id="A0A940P9A8"/>
<dbReference type="PROSITE" id="PS50206">
    <property type="entry name" value="RHODANESE_3"/>
    <property type="match status" value="1"/>
</dbReference>
<dbReference type="InterPro" id="IPR036873">
    <property type="entry name" value="Rhodanese-like_dom_sf"/>
</dbReference>
<dbReference type="InterPro" id="IPR050229">
    <property type="entry name" value="GlpE_sulfurtransferase"/>
</dbReference>
<dbReference type="Proteomes" id="UP000674938">
    <property type="component" value="Unassembled WGS sequence"/>
</dbReference>
<gene>
    <name evidence="2" type="ORF">I6N95_20465</name>
</gene>
<dbReference type="PANTHER" id="PTHR43031">
    <property type="entry name" value="FAD-DEPENDENT OXIDOREDUCTASE"/>
    <property type="match status" value="1"/>
</dbReference>
<dbReference type="CDD" id="cd00158">
    <property type="entry name" value="RHOD"/>
    <property type="match status" value="1"/>
</dbReference>
<dbReference type="EMBL" id="JAEEGA010000016">
    <property type="protein sequence ID" value="MBP1043400.1"/>
    <property type="molecule type" value="Genomic_DNA"/>
</dbReference>
<proteinExistence type="predicted"/>
<dbReference type="Gene3D" id="3.40.250.10">
    <property type="entry name" value="Rhodanese-like domain"/>
    <property type="match status" value="1"/>
</dbReference>
<protein>
    <submittedName>
        <fullName evidence="2">Rhodanese-like domain-containing protein</fullName>
    </submittedName>
</protein>
<organism evidence="2 3">
    <name type="scientific">Vagococcus allomyrinae</name>
    <dbReference type="NCBI Taxonomy" id="2794353"/>
    <lineage>
        <taxon>Bacteria</taxon>
        <taxon>Bacillati</taxon>
        <taxon>Bacillota</taxon>
        <taxon>Bacilli</taxon>
        <taxon>Lactobacillales</taxon>
        <taxon>Enterococcaceae</taxon>
        <taxon>Vagococcus</taxon>
    </lineage>
</organism>
<reference evidence="2" key="1">
    <citation type="submission" date="2020-12" db="EMBL/GenBank/DDBJ databases">
        <title>Vagococcus allomyrinae sp. nov. and Enterococcus lavae sp. nov., isolated from the larvae of Allomyrina dichotoma.</title>
        <authorList>
            <person name="Lee S.D."/>
        </authorList>
    </citation>
    <scope>NUCLEOTIDE SEQUENCE</scope>
    <source>
        <strain evidence="2">BWB3-3</strain>
    </source>
</reference>
<evidence type="ECO:0000313" key="3">
    <source>
        <dbReference type="Proteomes" id="UP000674938"/>
    </source>
</evidence>
<dbReference type="InterPro" id="IPR001307">
    <property type="entry name" value="Thiosulphate_STrfase_CS"/>
</dbReference>
<dbReference type="SMART" id="SM00450">
    <property type="entry name" value="RHOD"/>
    <property type="match status" value="1"/>
</dbReference>
<comment type="caution">
    <text evidence="2">The sequence shown here is derived from an EMBL/GenBank/DDBJ whole genome shotgun (WGS) entry which is preliminary data.</text>
</comment>
<dbReference type="InterPro" id="IPR001763">
    <property type="entry name" value="Rhodanese-like_dom"/>
</dbReference>
<dbReference type="PROSITE" id="PS00380">
    <property type="entry name" value="RHODANESE_1"/>
    <property type="match status" value="1"/>
</dbReference>
<keyword evidence="3" id="KW-1185">Reference proteome</keyword>